<evidence type="ECO:0000256" key="3">
    <source>
        <dbReference type="ARBA" id="ARBA00022475"/>
    </source>
</evidence>
<sequence length="461" mass="46818">MTGTTFTGRQRVVLLVLLGAGFMLSVDFSILNVALPQAGAGVGMSGDQLAWIASAYALPAAGFTLLCGRLADLWGRRRMLMSGMVLLAGASLLGGFAGDPTTLLVARALQGSATALTLPAAMSLLTTTFTEGAKRERALGLNGALLSGGFTVGALVGGTLISAAGWQAAFFVNVPVAIVVLIVAPLVLTESKATERVRLDVPGAITVTAGLLSLIYGVVERSVLAAGVGVVLLIAFWVIEKRAAAPLAPLHILGRPSVKWGNYAGFVIFCVEPAMIFVMTLYLQQVLGLSPLATGLVFGVPGLASVAAGLLAGRIIGRFGTRTVLTVSMAVQGLAIVPLAFLGADRAALFVVVPALFVGFFGHVAAIVGYTVTGTSGLPDAEQGLATGLATMTQQVAITVGIPVLSAVAATQAVQLTGIRLALGVAAAAVLVSVPLVRRGLRLRVEAPSTTVTSDSLLIGG</sequence>
<evidence type="ECO:0000256" key="6">
    <source>
        <dbReference type="ARBA" id="ARBA00023136"/>
    </source>
</evidence>
<comment type="caution">
    <text evidence="9">The sequence shown here is derived from an EMBL/GenBank/DDBJ whole genome shotgun (WGS) entry which is preliminary data.</text>
</comment>
<evidence type="ECO:0000256" key="5">
    <source>
        <dbReference type="ARBA" id="ARBA00022989"/>
    </source>
</evidence>
<keyword evidence="2" id="KW-0813">Transport</keyword>
<dbReference type="PANTHER" id="PTHR42718">
    <property type="entry name" value="MAJOR FACILITATOR SUPERFAMILY MULTIDRUG TRANSPORTER MFSC"/>
    <property type="match status" value="1"/>
</dbReference>
<feature type="transmembrane region" description="Helical" evidence="7">
    <location>
        <begin position="324"/>
        <end position="342"/>
    </location>
</feature>
<protein>
    <submittedName>
        <fullName evidence="9">Putative MFS family arabinose efflux permease</fullName>
    </submittedName>
</protein>
<evidence type="ECO:0000313" key="9">
    <source>
        <dbReference type="EMBL" id="TDP93934.1"/>
    </source>
</evidence>
<accession>A0A4R6S3Y7</accession>
<evidence type="ECO:0000259" key="8">
    <source>
        <dbReference type="PROSITE" id="PS50850"/>
    </source>
</evidence>
<feature type="transmembrane region" description="Helical" evidence="7">
    <location>
        <begin position="48"/>
        <end position="67"/>
    </location>
</feature>
<dbReference type="PROSITE" id="PS50850">
    <property type="entry name" value="MFS"/>
    <property type="match status" value="1"/>
</dbReference>
<keyword evidence="5 7" id="KW-1133">Transmembrane helix</keyword>
<feature type="transmembrane region" description="Helical" evidence="7">
    <location>
        <begin position="168"/>
        <end position="187"/>
    </location>
</feature>
<dbReference type="RefSeq" id="WP_133852921.1">
    <property type="nucleotide sequence ID" value="NZ_SNXZ01000006.1"/>
</dbReference>
<dbReference type="Gene3D" id="1.20.1720.10">
    <property type="entry name" value="Multidrug resistance protein D"/>
    <property type="match status" value="1"/>
</dbReference>
<dbReference type="InterPro" id="IPR011701">
    <property type="entry name" value="MFS"/>
</dbReference>
<feature type="transmembrane region" description="Helical" evidence="7">
    <location>
        <begin position="417"/>
        <end position="437"/>
    </location>
</feature>
<dbReference type="SUPFAM" id="SSF103473">
    <property type="entry name" value="MFS general substrate transporter"/>
    <property type="match status" value="1"/>
</dbReference>
<feature type="transmembrane region" description="Helical" evidence="7">
    <location>
        <begin position="222"/>
        <end position="239"/>
    </location>
</feature>
<evidence type="ECO:0000256" key="4">
    <source>
        <dbReference type="ARBA" id="ARBA00022692"/>
    </source>
</evidence>
<dbReference type="InterPro" id="IPR020846">
    <property type="entry name" value="MFS_dom"/>
</dbReference>
<feature type="transmembrane region" description="Helical" evidence="7">
    <location>
        <begin position="289"/>
        <end position="312"/>
    </location>
</feature>
<dbReference type="Proteomes" id="UP000295444">
    <property type="component" value="Unassembled WGS sequence"/>
</dbReference>
<comment type="subcellular location">
    <subcellularLocation>
        <location evidence="1">Cell membrane</location>
        <topology evidence="1">Multi-pass membrane protein</topology>
    </subcellularLocation>
</comment>
<evidence type="ECO:0000256" key="7">
    <source>
        <dbReference type="SAM" id="Phobius"/>
    </source>
</evidence>
<dbReference type="Gene3D" id="1.20.1250.20">
    <property type="entry name" value="MFS general substrate transporter like domains"/>
    <property type="match status" value="1"/>
</dbReference>
<gene>
    <name evidence="9" type="ORF">EV186_106328</name>
</gene>
<dbReference type="AlphaFoldDB" id="A0A4R6S3Y7"/>
<proteinExistence type="predicted"/>
<feature type="transmembrane region" description="Helical" evidence="7">
    <location>
        <begin position="199"/>
        <end position="216"/>
    </location>
</feature>
<feature type="transmembrane region" description="Helical" evidence="7">
    <location>
        <begin position="139"/>
        <end position="162"/>
    </location>
</feature>
<keyword evidence="3" id="KW-1003">Cell membrane</keyword>
<evidence type="ECO:0000313" key="10">
    <source>
        <dbReference type="Proteomes" id="UP000295444"/>
    </source>
</evidence>
<evidence type="ECO:0000256" key="2">
    <source>
        <dbReference type="ARBA" id="ARBA00022448"/>
    </source>
</evidence>
<keyword evidence="4 7" id="KW-0812">Transmembrane</keyword>
<feature type="transmembrane region" description="Helical" evidence="7">
    <location>
        <begin position="12"/>
        <end position="36"/>
    </location>
</feature>
<feature type="transmembrane region" description="Helical" evidence="7">
    <location>
        <begin position="260"/>
        <end position="283"/>
    </location>
</feature>
<dbReference type="PANTHER" id="PTHR42718:SF46">
    <property type="entry name" value="BLR6921 PROTEIN"/>
    <property type="match status" value="1"/>
</dbReference>
<keyword evidence="6 7" id="KW-0472">Membrane</keyword>
<dbReference type="OrthoDB" id="7375466at2"/>
<organism evidence="9 10">
    <name type="scientific">Labedaea rhizosphaerae</name>
    <dbReference type="NCBI Taxonomy" id="598644"/>
    <lineage>
        <taxon>Bacteria</taxon>
        <taxon>Bacillati</taxon>
        <taxon>Actinomycetota</taxon>
        <taxon>Actinomycetes</taxon>
        <taxon>Pseudonocardiales</taxon>
        <taxon>Pseudonocardiaceae</taxon>
        <taxon>Labedaea</taxon>
    </lineage>
</organism>
<dbReference type="GO" id="GO:0005886">
    <property type="term" value="C:plasma membrane"/>
    <property type="evidence" value="ECO:0007669"/>
    <property type="project" value="UniProtKB-SubCell"/>
</dbReference>
<reference evidence="9 10" key="1">
    <citation type="submission" date="2019-03" db="EMBL/GenBank/DDBJ databases">
        <title>Genomic Encyclopedia of Type Strains, Phase IV (KMG-IV): sequencing the most valuable type-strain genomes for metagenomic binning, comparative biology and taxonomic classification.</title>
        <authorList>
            <person name="Goeker M."/>
        </authorList>
    </citation>
    <scope>NUCLEOTIDE SEQUENCE [LARGE SCALE GENOMIC DNA]</scope>
    <source>
        <strain evidence="9 10">DSM 45361</strain>
    </source>
</reference>
<feature type="transmembrane region" description="Helical" evidence="7">
    <location>
        <begin position="348"/>
        <end position="372"/>
    </location>
</feature>
<name>A0A4R6S3Y7_LABRH</name>
<feature type="domain" description="Major facilitator superfamily (MFS) profile" evidence="8">
    <location>
        <begin position="13"/>
        <end position="442"/>
    </location>
</feature>
<dbReference type="CDD" id="cd17321">
    <property type="entry name" value="MFS_MMR_MDR_like"/>
    <property type="match status" value="1"/>
</dbReference>
<dbReference type="GO" id="GO:0022857">
    <property type="term" value="F:transmembrane transporter activity"/>
    <property type="evidence" value="ECO:0007669"/>
    <property type="project" value="InterPro"/>
</dbReference>
<dbReference type="EMBL" id="SNXZ01000006">
    <property type="protein sequence ID" value="TDP93934.1"/>
    <property type="molecule type" value="Genomic_DNA"/>
</dbReference>
<keyword evidence="10" id="KW-1185">Reference proteome</keyword>
<dbReference type="InterPro" id="IPR036259">
    <property type="entry name" value="MFS_trans_sf"/>
</dbReference>
<dbReference type="Pfam" id="PF07690">
    <property type="entry name" value="MFS_1"/>
    <property type="match status" value="1"/>
</dbReference>
<evidence type="ECO:0000256" key="1">
    <source>
        <dbReference type="ARBA" id="ARBA00004651"/>
    </source>
</evidence>